<reference evidence="2 3" key="1">
    <citation type="journal article" date="2023" name="Sci. Data">
        <title>Genome assembly of the Korean intertidal mud-creeper Batillaria attramentaria.</title>
        <authorList>
            <person name="Patra A.K."/>
            <person name="Ho P.T."/>
            <person name="Jun S."/>
            <person name="Lee S.J."/>
            <person name="Kim Y."/>
            <person name="Won Y.J."/>
        </authorList>
    </citation>
    <scope>NUCLEOTIDE SEQUENCE [LARGE SCALE GENOMIC DNA]</scope>
    <source>
        <strain evidence="2">Wonlab-2016</strain>
    </source>
</reference>
<dbReference type="EMBL" id="JACVVK020000194">
    <property type="protein sequence ID" value="KAK7485500.1"/>
    <property type="molecule type" value="Genomic_DNA"/>
</dbReference>
<evidence type="ECO:0000256" key="1">
    <source>
        <dbReference type="SAM" id="MobiDB-lite"/>
    </source>
</evidence>
<keyword evidence="3" id="KW-1185">Reference proteome</keyword>
<sequence>MAEDNPPQGASENMPEDYLHPLPGASENMPEDYLHPLAGASESYEIPVLPDYAVPNPVYEPLRHIYDRLASRFRRVLARN</sequence>
<comment type="caution">
    <text evidence="2">The sequence shown here is derived from an EMBL/GenBank/DDBJ whole genome shotgun (WGS) entry which is preliminary data.</text>
</comment>
<organism evidence="2 3">
    <name type="scientific">Batillaria attramentaria</name>
    <dbReference type="NCBI Taxonomy" id="370345"/>
    <lineage>
        <taxon>Eukaryota</taxon>
        <taxon>Metazoa</taxon>
        <taxon>Spiralia</taxon>
        <taxon>Lophotrochozoa</taxon>
        <taxon>Mollusca</taxon>
        <taxon>Gastropoda</taxon>
        <taxon>Caenogastropoda</taxon>
        <taxon>Sorbeoconcha</taxon>
        <taxon>Cerithioidea</taxon>
        <taxon>Batillariidae</taxon>
        <taxon>Batillaria</taxon>
    </lineage>
</organism>
<evidence type="ECO:0000313" key="2">
    <source>
        <dbReference type="EMBL" id="KAK7485500.1"/>
    </source>
</evidence>
<feature type="region of interest" description="Disordered" evidence="1">
    <location>
        <begin position="1"/>
        <end position="33"/>
    </location>
</feature>
<proteinExistence type="predicted"/>
<evidence type="ECO:0000313" key="3">
    <source>
        <dbReference type="Proteomes" id="UP001519460"/>
    </source>
</evidence>
<dbReference type="AlphaFoldDB" id="A0ABD0KEM0"/>
<dbReference type="Proteomes" id="UP001519460">
    <property type="component" value="Unassembled WGS sequence"/>
</dbReference>
<gene>
    <name evidence="2" type="ORF">BaRGS_00023310</name>
</gene>
<accession>A0ABD0KEM0</accession>
<protein>
    <submittedName>
        <fullName evidence="2">Uncharacterized protein</fullName>
    </submittedName>
</protein>
<name>A0ABD0KEM0_9CAEN</name>